<dbReference type="KEGG" id="ehd:ERCIPSTX3056_234"/>
<organism evidence="6 7">
    <name type="scientific">Candidatus Erwinia haradaeae</name>
    <dbReference type="NCBI Taxonomy" id="1922217"/>
    <lineage>
        <taxon>Bacteria</taxon>
        <taxon>Pseudomonadati</taxon>
        <taxon>Pseudomonadota</taxon>
        <taxon>Gammaproteobacteria</taxon>
        <taxon>Enterobacterales</taxon>
        <taxon>Erwiniaceae</taxon>
        <taxon>Erwinia</taxon>
    </lineage>
</organism>
<feature type="transmembrane region" description="Helical" evidence="5">
    <location>
        <begin position="65"/>
        <end position="89"/>
    </location>
</feature>
<feature type="transmembrane region" description="Helical" evidence="5">
    <location>
        <begin position="6"/>
        <end position="21"/>
    </location>
</feature>
<comment type="subcellular location">
    <subcellularLocation>
        <location evidence="1">Membrane</location>
        <topology evidence="1">Multi-pass membrane protein</topology>
    </subcellularLocation>
</comment>
<keyword evidence="2 5" id="KW-0812">Transmembrane</keyword>
<evidence type="ECO:0000256" key="1">
    <source>
        <dbReference type="ARBA" id="ARBA00004141"/>
    </source>
</evidence>
<accession>A0A451DJC4</accession>
<gene>
    <name evidence="6" type="primary">cvpA</name>
    <name evidence="6" type="ORF">ERCIPSTX3056_234</name>
</gene>
<dbReference type="Pfam" id="PF02674">
    <property type="entry name" value="Colicin_V"/>
    <property type="match status" value="1"/>
</dbReference>
<protein>
    <submittedName>
        <fullName evidence="6">Colicin V production protein</fullName>
    </submittedName>
</protein>
<evidence type="ECO:0000256" key="4">
    <source>
        <dbReference type="ARBA" id="ARBA00023136"/>
    </source>
</evidence>
<evidence type="ECO:0000256" key="5">
    <source>
        <dbReference type="SAM" id="Phobius"/>
    </source>
</evidence>
<dbReference type="PANTHER" id="PTHR36926:SF1">
    <property type="entry name" value="COLICIN V PRODUCTION PROTEIN"/>
    <property type="match status" value="1"/>
</dbReference>
<evidence type="ECO:0000256" key="2">
    <source>
        <dbReference type="ARBA" id="ARBA00022692"/>
    </source>
</evidence>
<feature type="transmembrane region" description="Helical" evidence="5">
    <location>
        <begin position="101"/>
        <end position="122"/>
    </location>
</feature>
<dbReference type="RefSeq" id="WP_072666143.1">
    <property type="nucleotide sequence ID" value="NZ_LR217725.1"/>
</dbReference>
<dbReference type="OrthoDB" id="9810601at2"/>
<name>A0A451DJC4_9GAMM</name>
<dbReference type="InterPro" id="IPR052719">
    <property type="entry name" value="CvpA-like"/>
</dbReference>
<sequence>MIWIDYIILAIIACSILVSLTRGLIKEVLSLVIWGLALFIAYSYYNVLSNWLTIAGLKNILLRNGVAITSLFISTLTIGAIASSFMECLVSKTGLTGTDQVLGMCFGGLRGMIIASLILFFLETFTDCNAVPDWQKSQLAPKCICLMHWILNYLKGISISIPR</sequence>
<evidence type="ECO:0000313" key="6">
    <source>
        <dbReference type="EMBL" id="VFP86802.1"/>
    </source>
</evidence>
<dbReference type="GO" id="GO:0016020">
    <property type="term" value="C:membrane"/>
    <property type="evidence" value="ECO:0007669"/>
    <property type="project" value="UniProtKB-SubCell"/>
</dbReference>
<dbReference type="InterPro" id="IPR003825">
    <property type="entry name" value="Colicin-V_CvpA"/>
</dbReference>
<keyword evidence="4 5" id="KW-0472">Membrane</keyword>
<dbReference type="EMBL" id="LR217725">
    <property type="protein sequence ID" value="VFP86802.1"/>
    <property type="molecule type" value="Genomic_DNA"/>
</dbReference>
<reference evidence="6 7" key="1">
    <citation type="submission" date="2019-02" db="EMBL/GenBank/DDBJ databases">
        <authorList>
            <person name="Manzano-Marin A."/>
            <person name="Manzano-Marin A."/>
        </authorList>
    </citation>
    <scope>NUCLEOTIDE SEQUENCE [LARGE SCALE GENOMIC DNA]</scope>
    <source>
        <strain evidence="6 7">ErCipseudotaxifoliae</strain>
    </source>
</reference>
<dbReference type="AlphaFoldDB" id="A0A451DJC4"/>
<feature type="transmembrane region" description="Helical" evidence="5">
    <location>
        <begin position="28"/>
        <end position="45"/>
    </location>
</feature>
<keyword evidence="7" id="KW-1185">Reference proteome</keyword>
<proteinExistence type="predicted"/>
<dbReference type="PANTHER" id="PTHR36926">
    <property type="entry name" value="COLICIN V PRODUCTION PROTEIN"/>
    <property type="match status" value="1"/>
</dbReference>
<evidence type="ECO:0000313" key="7">
    <source>
        <dbReference type="Proteomes" id="UP000294462"/>
    </source>
</evidence>
<evidence type="ECO:0000256" key="3">
    <source>
        <dbReference type="ARBA" id="ARBA00022989"/>
    </source>
</evidence>
<dbReference type="Proteomes" id="UP000294462">
    <property type="component" value="Chromosome"/>
</dbReference>
<keyword evidence="3 5" id="KW-1133">Transmembrane helix</keyword>
<dbReference type="GO" id="GO:0009403">
    <property type="term" value="P:toxin biosynthetic process"/>
    <property type="evidence" value="ECO:0007669"/>
    <property type="project" value="InterPro"/>
</dbReference>